<sequence length="87" mass="10045">MNENKKRGILILPALILVALITQIPLIITIYNSMIRWIIVRPDLSKKFIGLQYYKRIFTSGEFWLVFQNTIVLTIISLVVCLILGIL</sequence>
<dbReference type="InterPro" id="IPR035906">
    <property type="entry name" value="MetI-like_sf"/>
</dbReference>
<gene>
    <name evidence="6" type="ORF">S03H2_10057</name>
</gene>
<keyword evidence="4 5" id="KW-0472">Membrane</keyword>
<organism evidence="6">
    <name type="scientific">marine sediment metagenome</name>
    <dbReference type="NCBI Taxonomy" id="412755"/>
    <lineage>
        <taxon>unclassified sequences</taxon>
        <taxon>metagenomes</taxon>
        <taxon>ecological metagenomes</taxon>
    </lineage>
</organism>
<keyword evidence="2 5" id="KW-0812">Transmembrane</keyword>
<dbReference type="SUPFAM" id="SSF161098">
    <property type="entry name" value="MetI-like"/>
    <property type="match status" value="1"/>
</dbReference>
<dbReference type="InterPro" id="IPR052730">
    <property type="entry name" value="Sugar_ABC_transporter"/>
</dbReference>
<proteinExistence type="predicted"/>
<feature type="transmembrane region" description="Helical" evidence="5">
    <location>
        <begin position="9"/>
        <end position="31"/>
    </location>
</feature>
<dbReference type="GO" id="GO:0016020">
    <property type="term" value="C:membrane"/>
    <property type="evidence" value="ECO:0007669"/>
    <property type="project" value="UniProtKB-SubCell"/>
</dbReference>
<name>X1E6B7_9ZZZZ</name>
<dbReference type="EMBL" id="BARU01005195">
    <property type="protein sequence ID" value="GAH28092.1"/>
    <property type="molecule type" value="Genomic_DNA"/>
</dbReference>
<evidence type="ECO:0000256" key="3">
    <source>
        <dbReference type="ARBA" id="ARBA00022989"/>
    </source>
</evidence>
<evidence type="ECO:0008006" key="7">
    <source>
        <dbReference type="Google" id="ProtNLM"/>
    </source>
</evidence>
<dbReference type="Gene3D" id="1.10.3720.10">
    <property type="entry name" value="MetI-like"/>
    <property type="match status" value="1"/>
</dbReference>
<protein>
    <recommendedName>
        <fullName evidence="7">ABC transmembrane type-1 domain-containing protein</fullName>
    </recommendedName>
</protein>
<feature type="non-terminal residue" evidence="6">
    <location>
        <position position="87"/>
    </location>
</feature>
<evidence type="ECO:0000256" key="2">
    <source>
        <dbReference type="ARBA" id="ARBA00022692"/>
    </source>
</evidence>
<dbReference type="AlphaFoldDB" id="X1E6B7"/>
<accession>X1E6B7</accession>
<evidence type="ECO:0000256" key="4">
    <source>
        <dbReference type="ARBA" id="ARBA00023136"/>
    </source>
</evidence>
<feature type="transmembrane region" description="Helical" evidence="5">
    <location>
        <begin position="63"/>
        <end position="86"/>
    </location>
</feature>
<comment type="subcellular location">
    <subcellularLocation>
        <location evidence="1">Membrane</location>
        <topology evidence="1">Multi-pass membrane protein</topology>
    </subcellularLocation>
</comment>
<comment type="caution">
    <text evidence="6">The sequence shown here is derived from an EMBL/GenBank/DDBJ whole genome shotgun (WGS) entry which is preliminary data.</text>
</comment>
<keyword evidence="3 5" id="KW-1133">Transmembrane helix</keyword>
<evidence type="ECO:0000313" key="6">
    <source>
        <dbReference type="EMBL" id="GAH28092.1"/>
    </source>
</evidence>
<dbReference type="PANTHER" id="PTHR43759:SF1">
    <property type="entry name" value="GLUCOSE IMPORT SYSTEM PERMEASE PROTEIN GLCT"/>
    <property type="match status" value="1"/>
</dbReference>
<dbReference type="PANTHER" id="PTHR43759">
    <property type="entry name" value="TREHALOSE TRANSPORT SYSTEM PERMEASE PROTEIN SUGA"/>
    <property type="match status" value="1"/>
</dbReference>
<reference evidence="6" key="1">
    <citation type="journal article" date="2014" name="Front. Microbiol.">
        <title>High frequency of phylogenetically diverse reductive dehalogenase-homologous genes in deep subseafloor sedimentary metagenomes.</title>
        <authorList>
            <person name="Kawai M."/>
            <person name="Futagami T."/>
            <person name="Toyoda A."/>
            <person name="Takaki Y."/>
            <person name="Nishi S."/>
            <person name="Hori S."/>
            <person name="Arai W."/>
            <person name="Tsubouchi T."/>
            <person name="Morono Y."/>
            <person name="Uchiyama I."/>
            <person name="Ito T."/>
            <person name="Fujiyama A."/>
            <person name="Inagaki F."/>
            <person name="Takami H."/>
        </authorList>
    </citation>
    <scope>NUCLEOTIDE SEQUENCE</scope>
    <source>
        <strain evidence="6">Expedition CK06-06</strain>
    </source>
</reference>
<evidence type="ECO:0000256" key="5">
    <source>
        <dbReference type="SAM" id="Phobius"/>
    </source>
</evidence>
<evidence type="ECO:0000256" key="1">
    <source>
        <dbReference type="ARBA" id="ARBA00004141"/>
    </source>
</evidence>